<dbReference type="AlphaFoldDB" id="A0AAP5MCA9"/>
<proteinExistence type="predicted"/>
<comment type="caution">
    <text evidence="1">The sequence shown here is derived from an EMBL/GenBank/DDBJ whole genome shotgun (WGS) entry which is preliminary data.</text>
</comment>
<protein>
    <submittedName>
        <fullName evidence="1">Uncharacterized protein</fullName>
    </submittedName>
</protein>
<name>A0AAP5MCA9_9CYAN</name>
<organism evidence="1 2">
    <name type="scientific">Aetokthonos hydrillicola Thurmond2011</name>
    <dbReference type="NCBI Taxonomy" id="2712845"/>
    <lineage>
        <taxon>Bacteria</taxon>
        <taxon>Bacillati</taxon>
        <taxon>Cyanobacteriota</taxon>
        <taxon>Cyanophyceae</taxon>
        <taxon>Nostocales</taxon>
        <taxon>Hapalosiphonaceae</taxon>
        <taxon>Aetokthonos</taxon>
    </lineage>
</organism>
<sequence>MSIAKQYLEQLYQTAFQLNEFANNMQQDAIRLIQENPQIDSKFQDQDIANDTFFAILSSVDLQKLAENMISYCKERLSNIQ</sequence>
<evidence type="ECO:0000313" key="1">
    <source>
        <dbReference type="EMBL" id="MDR9897829.1"/>
    </source>
</evidence>
<dbReference type="EMBL" id="JAALHA020000014">
    <property type="protein sequence ID" value="MDR9897829.1"/>
    <property type="molecule type" value="Genomic_DNA"/>
</dbReference>
<gene>
    <name evidence="1" type="ORF">G7B40_025170</name>
</gene>
<reference evidence="2" key="1">
    <citation type="journal article" date="2021" name="Science">
        <title>Hunting the eagle killer: A cyanobacterial neurotoxin causes vacuolar myelinopathy.</title>
        <authorList>
            <person name="Breinlinger S."/>
            <person name="Phillips T.J."/>
            <person name="Haram B.N."/>
            <person name="Mares J."/>
            <person name="Martinez Yerena J.A."/>
            <person name="Hrouzek P."/>
            <person name="Sobotka R."/>
            <person name="Henderson W.M."/>
            <person name="Schmieder P."/>
            <person name="Williams S.M."/>
            <person name="Lauderdale J.D."/>
            <person name="Wilde H.D."/>
            <person name="Gerrin W."/>
            <person name="Kust A."/>
            <person name="Washington J.W."/>
            <person name="Wagner C."/>
            <person name="Geier B."/>
            <person name="Liebeke M."/>
            <person name="Enke H."/>
            <person name="Niedermeyer T.H.J."/>
            <person name="Wilde S.B."/>
        </authorList>
    </citation>
    <scope>NUCLEOTIDE SEQUENCE [LARGE SCALE GENOMIC DNA]</scope>
    <source>
        <strain evidence="2">Thurmond2011</strain>
    </source>
</reference>
<accession>A0AAP5MCA9</accession>
<evidence type="ECO:0000313" key="2">
    <source>
        <dbReference type="Proteomes" id="UP000667802"/>
    </source>
</evidence>
<keyword evidence="2" id="KW-1185">Reference proteome</keyword>
<dbReference type="Proteomes" id="UP000667802">
    <property type="component" value="Unassembled WGS sequence"/>
</dbReference>
<dbReference type="RefSeq" id="WP_208339095.1">
    <property type="nucleotide sequence ID" value="NZ_CAWQFN010000488.1"/>
</dbReference>